<evidence type="ECO:0000259" key="3">
    <source>
        <dbReference type="PROSITE" id="PS51208"/>
    </source>
</evidence>
<keyword evidence="2" id="KW-0732">Signal</keyword>
<keyword evidence="5" id="KW-1185">Reference proteome</keyword>
<dbReference type="PANTHER" id="PTHR12338:SF5">
    <property type="entry name" value="ANTIGEN 43-RELATED"/>
    <property type="match status" value="1"/>
</dbReference>
<dbReference type="PROSITE" id="PS51208">
    <property type="entry name" value="AUTOTRANSPORTER"/>
    <property type="match status" value="1"/>
</dbReference>
<protein>
    <submittedName>
        <fullName evidence="4">Outer membrane autotransporter protein</fullName>
    </submittedName>
</protein>
<evidence type="ECO:0000313" key="5">
    <source>
        <dbReference type="Proteomes" id="UP000294555"/>
    </source>
</evidence>
<dbReference type="NCBIfam" id="TIGR01414">
    <property type="entry name" value="autotrans_barl"/>
    <property type="match status" value="1"/>
</dbReference>
<feature type="chain" id="PRO_5020196177" evidence="2">
    <location>
        <begin position="24"/>
        <end position="996"/>
    </location>
</feature>
<feature type="region of interest" description="Disordered" evidence="1">
    <location>
        <begin position="33"/>
        <end position="52"/>
    </location>
</feature>
<dbReference type="AlphaFoldDB" id="A0A4R1N5Y5"/>
<dbReference type="PANTHER" id="PTHR12338">
    <property type="entry name" value="AUTOTRANSPORTER"/>
    <property type="match status" value="1"/>
</dbReference>
<organism evidence="4 5">
    <name type="scientific">Sodalis ligni</name>
    <dbReference type="NCBI Taxonomy" id="2697027"/>
    <lineage>
        <taxon>Bacteria</taxon>
        <taxon>Pseudomonadati</taxon>
        <taxon>Pseudomonadota</taxon>
        <taxon>Gammaproteobacteria</taxon>
        <taxon>Enterobacterales</taxon>
        <taxon>Bruguierivoracaceae</taxon>
        <taxon>Sodalis</taxon>
    </lineage>
</organism>
<dbReference type="SMART" id="SM00869">
    <property type="entry name" value="Autotransporter"/>
    <property type="match status" value="1"/>
</dbReference>
<feature type="compositionally biased region" description="Polar residues" evidence="1">
    <location>
        <begin position="526"/>
        <end position="544"/>
    </location>
</feature>
<proteinExistence type="predicted"/>
<dbReference type="EMBL" id="SJOI01000001">
    <property type="protein sequence ID" value="TCL02614.1"/>
    <property type="molecule type" value="Genomic_DNA"/>
</dbReference>
<dbReference type="Pfam" id="PF18883">
    <property type="entry name" value="AC_1"/>
    <property type="match status" value="1"/>
</dbReference>
<gene>
    <name evidence="4" type="ORF">EZJ58_0638</name>
</gene>
<feature type="domain" description="Autotransporter" evidence="3">
    <location>
        <begin position="714"/>
        <end position="996"/>
    </location>
</feature>
<dbReference type="InterPro" id="IPR012332">
    <property type="entry name" value="Autotransporter_pectin_lyase_C"/>
</dbReference>
<dbReference type="SUPFAM" id="SSF103515">
    <property type="entry name" value="Autotransporter"/>
    <property type="match status" value="1"/>
</dbReference>
<reference evidence="4 5" key="1">
    <citation type="submission" date="2019-02" db="EMBL/GenBank/DDBJ databases">
        <title>Investigation of anaerobic lignin degradation for improved lignocellulosic biofuels.</title>
        <authorList>
            <person name="Deangelis K."/>
        </authorList>
    </citation>
    <scope>NUCLEOTIDE SEQUENCE [LARGE SCALE GENOMIC DNA]</scope>
    <source>
        <strain evidence="4 5">159R</strain>
    </source>
</reference>
<feature type="signal peptide" evidence="2">
    <location>
        <begin position="1"/>
        <end position="23"/>
    </location>
</feature>
<dbReference type="CDD" id="cd01344">
    <property type="entry name" value="PL2_Passenger_AT"/>
    <property type="match status" value="1"/>
</dbReference>
<evidence type="ECO:0000313" key="4">
    <source>
        <dbReference type="EMBL" id="TCL02614.1"/>
    </source>
</evidence>
<feature type="compositionally biased region" description="Polar residues" evidence="1">
    <location>
        <begin position="34"/>
        <end position="52"/>
    </location>
</feature>
<accession>A0A4R1N5Y5</accession>
<dbReference type="InterPro" id="IPR050909">
    <property type="entry name" value="Bact_Autotransporter_VF"/>
</dbReference>
<dbReference type="GO" id="GO:0019867">
    <property type="term" value="C:outer membrane"/>
    <property type="evidence" value="ECO:0007669"/>
    <property type="project" value="InterPro"/>
</dbReference>
<dbReference type="RefSeq" id="WP_132921550.1">
    <property type="nucleotide sequence ID" value="NZ_SJOI01000001.1"/>
</dbReference>
<dbReference type="Pfam" id="PF03797">
    <property type="entry name" value="Autotransporter"/>
    <property type="match status" value="1"/>
</dbReference>
<dbReference type="InterPro" id="IPR043990">
    <property type="entry name" value="AC_1"/>
</dbReference>
<dbReference type="InterPro" id="IPR005546">
    <property type="entry name" value="Autotransporte_beta"/>
</dbReference>
<sequence>MKKINKALMGMLTFMGSMMPLYGDDTVPSGVKTIKSSNKAPPGGKTSSDVISNQRFQGKNAQKTNNKTHGGDGLLIKPLLGHASLKSVISAGGAGNSGGHGVAAYGGVKKLNMDGSTITGGAVKKEKTLLPEDLKSPVFVGGAGIFCQAPPLQAVDITINNSTVTGGAASGSGNLFDSVGNGLAVMGRSDILLNNAAVLSGNNGRGGDAVNAGGGSVTVVKSLVKSHGAAGIGVTGPTLIRVDNTSKIDGGKNGGIGIYTRHGSSVELSGTVKGGRYAVLFSGDNNTLTLRNGFNLQGKIAADGINNRLNLMSANQDENSFDLSIIGIANNRQGFSALDKMGEGNWTLNNNNVAAGGLEQVAVKHGSLTLAKTAILSAGEVYNGPAAFLGGSGTIRGNVKNAGTLYMGKMQPIAPFQSLIIEGDYHGEQDSLIRFNTRLEGDDSLTDRLVVRGKITGHSLVQINNFGGAGARTDKGILIIEAQPGNNPPPADTFSLSHRVVAGAYDYFLKQEGNRWLLSTDLPGQSVSPPVGTTTSASEQTQGNLPPPKPPRSFSHKAPEEDLEAQKSPPPPKPPRTFNQLDESATAETNQVLVTAFTRHDQGITAADTLAETKHPDVACSTMDEVPFTLMAPEAETDITAVKPMAREIDPPATADESDYHPLPVVSVMAGQAPLRPEPGIYAANLAAANTLFITGMHDRIGEPAYPGALASLDESVYPALWIRMVGGRNKVSMANGQIATRTDSQLVQLGGEILHIGGNGSQGTHIGLMAGGGQSRSRSRAAVTGYQAAGGIEGYAVGLYGTWHQDDCGQKGPYLDVSLNYGWFNNRVKGESLAEERYRSKGLAGSAEAGYHRKFHEGSQVNAYLQPRLQLTWMGVRAAHTEINGDRFVLLGSGNIQSRLGNRVYIEKHVQGLNGRQHIFKPYIETSWVHNTRAFGVSINGDRLRQEGGRNLAEVKIGHEGQANRRVAVWGSLGYQAGTGGFSNTVGTLGIKARF</sequence>
<evidence type="ECO:0000256" key="2">
    <source>
        <dbReference type="SAM" id="SignalP"/>
    </source>
</evidence>
<name>A0A4R1N5Y5_9GAMM</name>
<evidence type="ECO:0000256" key="1">
    <source>
        <dbReference type="SAM" id="MobiDB-lite"/>
    </source>
</evidence>
<dbReference type="Gene3D" id="2.40.128.130">
    <property type="entry name" value="Autotransporter beta-domain"/>
    <property type="match status" value="1"/>
</dbReference>
<dbReference type="InterPro" id="IPR011050">
    <property type="entry name" value="Pectin_lyase_fold/virulence"/>
</dbReference>
<dbReference type="Gene3D" id="2.160.20.20">
    <property type="match status" value="1"/>
</dbReference>
<dbReference type="SUPFAM" id="SSF51126">
    <property type="entry name" value="Pectin lyase-like"/>
    <property type="match status" value="1"/>
</dbReference>
<dbReference type="InterPro" id="IPR006315">
    <property type="entry name" value="OM_autotransptr_brl_dom"/>
</dbReference>
<dbReference type="OrthoDB" id="6053567at2"/>
<comment type="caution">
    <text evidence="4">The sequence shown here is derived from an EMBL/GenBank/DDBJ whole genome shotgun (WGS) entry which is preliminary data.</text>
</comment>
<dbReference type="InterPro" id="IPR036709">
    <property type="entry name" value="Autotransporte_beta_dom_sf"/>
</dbReference>
<dbReference type="Proteomes" id="UP000294555">
    <property type="component" value="Unassembled WGS sequence"/>
</dbReference>
<feature type="region of interest" description="Disordered" evidence="1">
    <location>
        <begin position="526"/>
        <end position="580"/>
    </location>
</feature>